<gene>
    <name evidence="1" type="ORF">E0H73_18325</name>
</gene>
<evidence type="ECO:0008006" key="3">
    <source>
        <dbReference type="Google" id="ProtNLM"/>
    </source>
</evidence>
<proteinExistence type="predicted"/>
<dbReference type="RefSeq" id="WP_131357452.1">
    <property type="nucleotide sequence ID" value="NZ_SJKB01000005.1"/>
</dbReference>
<protein>
    <recommendedName>
        <fullName evidence="3">Tetratricopeptide repeat protein</fullName>
    </recommendedName>
</protein>
<dbReference type="InterPro" id="IPR011990">
    <property type="entry name" value="TPR-like_helical_dom_sf"/>
</dbReference>
<dbReference type="Proteomes" id="UP000291144">
    <property type="component" value="Unassembled WGS sequence"/>
</dbReference>
<evidence type="ECO:0000313" key="2">
    <source>
        <dbReference type="Proteomes" id="UP000291144"/>
    </source>
</evidence>
<dbReference type="AlphaFoldDB" id="A0A4V2MAZ3"/>
<sequence length="319" mass="34765">MRPDREAEYVEPADLFCGRCTAMTEFATAPSTFTVSMIGTSLLGWGSRCRECGSDGRVLWLIFGIPLIPLGRYRVISAGGGEYYGRKRLAGRRISALTAALQPAPDVPAELLADKTYRQADELWLSAEPRDALRLFEEMRASHEATLAADDPAVIHLRLRGAQALLATHHKHAALALFEHVATAAALRLGLDHPVTRWAAEAAGRAAESWTSPKQLASLLAAAADPTAEIPTDQDVRAVTHQIRLHASAARAHLRIGKVKEALWYVDNALGASYELHGPDHPDTAVLRHTLHTVAEAANPQDKNLQAEIHACQQTWQPK</sequence>
<dbReference type="Gene3D" id="1.25.40.10">
    <property type="entry name" value="Tetratricopeptide repeat domain"/>
    <property type="match status" value="1"/>
</dbReference>
<keyword evidence="2" id="KW-1185">Reference proteome</keyword>
<comment type="caution">
    <text evidence="1">The sequence shown here is derived from an EMBL/GenBank/DDBJ whole genome shotgun (WGS) entry which is preliminary data.</text>
</comment>
<dbReference type="OrthoDB" id="3885120at2"/>
<evidence type="ECO:0000313" key="1">
    <source>
        <dbReference type="EMBL" id="TCC61202.1"/>
    </source>
</evidence>
<reference evidence="1 2" key="1">
    <citation type="submission" date="2019-02" db="EMBL/GenBank/DDBJ databases">
        <title>Kribbella capetownensis sp. nov. and Kribbella speibonae sp. nov., isolated from soil.</title>
        <authorList>
            <person name="Curtis S.M."/>
            <person name="Norton I."/>
            <person name="Everest G.J."/>
            <person name="Meyers P.R."/>
        </authorList>
    </citation>
    <scope>NUCLEOTIDE SEQUENCE [LARGE SCALE GENOMIC DNA]</scope>
    <source>
        <strain evidence="1 2">NRRL B-24813</strain>
    </source>
</reference>
<dbReference type="EMBL" id="SJKB01000005">
    <property type="protein sequence ID" value="TCC61202.1"/>
    <property type="molecule type" value="Genomic_DNA"/>
</dbReference>
<name>A0A4V2MAZ3_9ACTN</name>
<organism evidence="1 2">
    <name type="scientific">Kribbella pittospori</name>
    <dbReference type="NCBI Taxonomy" id="722689"/>
    <lineage>
        <taxon>Bacteria</taxon>
        <taxon>Bacillati</taxon>
        <taxon>Actinomycetota</taxon>
        <taxon>Actinomycetes</taxon>
        <taxon>Propionibacteriales</taxon>
        <taxon>Kribbellaceae</taxon>
        <taxon>Kribbella</taxon>
    </lineage>
</organism>
<accession>A0A4V2MAZ3</accession>